<name>A0A5N5FC34_9ROSA</name>
<reference evidence="2 3" key="1">
    <citation type="submission" date="2019-09" db="EMBL/GenBank/DDBJ databases">
        <authorList>
            <person name="Ou C."/>
        </authorList>
    </citation>
    <scope>NUCLEOTIDE SEQUENCE [LARGE SCALE GENOMIC DNA]</scope>
    <source>
        <strain evidence="2">S2</strain>
        <tissue evidence="2">Leaf</tissue>
    </source>
</reference>
<comment type="caution">
    <text evidence="2">The sequence shown here is derived from an EMBL/GenBank/DDBJ whole genome shotgun (WGS) entry which is preliminary data.</text>
</comment>
<protein>
    <submittedName>
        <fullName evidence="2">Protein ENHANCED DISEASE RESISTANCE 2-like</fullName>
    </submittedName>
</protein>
<dbReference type="Proteomes" id="UP000327157">
    <property type="component" value="Unassembled WGS sequence"/>
</dbReference>
<dbReference type="EMBL" id="SMOL01000715">
    <property type="protein sequence ID" value="KAB2600656.1"/>
    <property type="molecule type" value="Genomic_DNA"/>
</dbReference>
<dbReference type="AlphaFoldDB" id="A0A5N5FC34"/>
<dbReference type="InterPro" id="IPR009769">
    <property type="entry name" value="EDR2_C"/>
</dbReference>
<dbReference type="OrthoDB" id="9970435at2759"/>
<evidence type="ECO:0000313" key="3">
    <source>
        <dbReference type="Proteomes" id="UP000327157"/>
    </source>
</evidence>
<organism evidence="2 3">
    <name type="scientific">Pyrus ussuriensis x Pyrus communis</name>
    <dbReference type="NCBI Taxonomy" id="2448454"/>
    <lineage>
        <taxon>Eukaryota</taxon>
        <taxon>Viridiplantae</taxon>
        <taxon>Streptophyta</taxon>
        <taxon>Embryophyta</taxon>
        <taxon>Tracheophyta</taxon>
        <taxon>Spermatophyta</taxon>
        <taxon>Magnoliopsida</taxon>
        <taxon>eudicotyledons</taxon>
        <taxon>Gunneridae</taxon>
        <taxon>Pentapetalae</taxon>
        <taxon>rosids</taxon>
        <taxon>fabids</taxon>
        <taxon>Rosales</taxon>
        <taxon>Rosaceae</taxon>
        <taxon>Amygdaloideae</taxon>
        <taxon>Maleae</taxon>
        <taxon>Pyrus</taxon>
    </lineage>
</organism>
<keyword evidence="3" id="KW-1185">Reference proteome</keyword>
<dbReference type="PANTHER" id="PTHR12136:SF47">
    <property type="entry name" value="ENHANCED DISEASE RESISTANCE PROTEIN (DUF1336)"/>
    <property type="match status" value="1"/>
</dbReference>
<dbReference type="PANTHER" id="PTHR12136">
    <property type="entry name" value="ENHANCED DISEASE RESISTANCE-RELATED"/>
    <property type="match status" value="1"/>
</dbReference>
<dbReference type="Pfam" id="PF07059">
    <property type="entry name" value="EDR2_C"/>
    <property type="match status" value="1"/>
</dbReference>
<gene>
    <name evidence="2" type="ORF">D8674_038534</name>
</gene>
<sequence length="149" mass="16860">MIRGRTTWRTILRSRNEAPFVLVFNLQVPSKRNYSLVFYYAADRPPNPNSLFPKFVDGSLKIIPSIAQGYWMVKHAVGTKTCLLGKAVSCKYLRQDNFLEIDVDIGSSSEASIIGLVLRYVTSIVLPEYILGNVQLNRLKRDSAVHLEV</sequence>
<feature type="domain" description="Protein ENHANCED DISEASE RESISTANCE 2 C-terminal" evidence="1">
    <location>
        <begin position="14"/>
        <end position="125"/>
    </location>
</feature>
<proteinExistence type="predicted"/>
<accession>A0A5N5FC34</accession>
<evidence type="ECO:0000313" key="2">
    <source>
        <dbReference type="EMBL" id="KAB2600656.1"/>
    </source>
</evidence>
<reference evidence="2 3" key="2">
    <citation type="submission" date="2019-11" db="EMBL/GenBank/DDBJ databases">
        <title>A de novo genome assembly of a pear dwarfing rootstock.</title>
        <authorList>
            <person name="Wang F."/>
            <person name="Wang J."/>
            <person name="Li S."/>
            <person name="Zhang Y."/>
            <person name="Fang M."/>
            <person name="Ma L."/>
            <person name="Zhao Y."/>
            <person name="Jiang S."/>
        </authorList>
    </citation>
    <scope>NUCLEOTIDE SEQUENCE [LARGE SCALE GENOMIC DNA]</scope>
    <source>
        <strain evidence="2">S2</strain>
        <tissue evidence="2">Leaf</tissue>
    </source>
</reference>
<dbReference type="InterPro" id="IPR045096">
    <property type="entry name" value="EDR2-like"/>
</dbReference>
<evidence type="ECO:0000259" key="1">
    <source>
        <dbReference type="Pfam" id="PF07059"/>
    </source>
</evidence>